<keyword evidence="3" id="KW-1185">Reference proteome</keyword>
<accession>A0ABV7PSQ5</accession>
<proteinExistence type="predicted"/>
<dbReference type="Proteomes" id="UP001595665">
    <property type="component" value="Unassembled WGS sequence"/>
</dbReference>
<evidence type="ECO:0000313" key="2">
    <source>
        <dbReference type="EMBL" id="MFC3461278.1"/>
    </source>
</evidence>
<reference evidence="3" key="1">
    <citation type="journal article" date="2019" name="Int. J. Syst. Evol. Microbiol.">
        <title>The Global Catalogue of Microorganisms (GCM) 10K type strain sequencing project: providing services to taxonomists for standard genome sequencing and annotation.</title>
        <authorList>
            <consortium name="The Broad Institute Genomics Platform"/>
            <consortium name="The Broad Institute Genome Sequencing Center for Infectious Disease"/>
            <person name="Wu L."/>
            <person name="Ma J."/>
        </authorList>
    </citation>
    <scope>NUCLEOTIDE SEQUENCE [LARGE SCALE GENOMIC DNA]</scope>
    <source>
        <strain evidence="3">CCM 7480</strain>
    </source>
</reference>
<keyword evidence="1" id="KW-0732">Signal</keyword>
<gene>
    <name evidence="2" type="ORF">ACFOPH_24005</name>
</gene>
<organism evidence="2 3">
    <name type="scientific">Massilia haematophila</name>
    <dbReference type="NCBI Taxonomy" id="457923"/>
    <lineage>
        <taxon>Bacteria</taxon>
        <taxon>Pseudomonadati</taxon>
        <taxon>Pseudomonadota</taxon>
        <taxon>Betaproteobacteria</taxon>
        <taxon>Burkholderiales</taxon>
        <taxon>Oxalobacteraceae</taxon>
        <taxon>Telluria group</taxon>
        <taxon>Massilia</taxon>
    </lineage>
</organism>
<feature type="chain" id="PRO_5045495157" evidence="1">
    <location>
        <begin position="25"/>
        <end position="105"/>
    </location>
</feature>
<sequence length="105" mass="11526">MLVKIIVGVLICAGALGSSASALGEPLFSPAACYKKCTTLAFEEPDALRGRYAEKMKKIQDLQKQQRVEQDSAKLKTLRDAEAAETESLKDALEKNCSKMCQMDR</sequence>
<name>A0ABV7PSQ5_9BURK</name>
<protein>
    <submittedName>
        <fullName evidence="2">Uncharacterized protein</fullName>
    </submittedName>
</protein>
<evidence type="ECO:0000256" key="1">
    <source>
        <dbReference type="SAM" id="SignalP"/>
    </source>
</evidence>
<dbReference type="EMBL" id="JBHRVV010000001">
    <property type="protein sequence ID" value="MFC3461278.1"/>
    <property type="molecule type" value="Genomic_DNA"/>
</dbReference>
<feature type="signal peptide" evidence="1">
    <location>
        <begin position="1"/>
        <end position="24"/>
    </location>
</feature>
<dbReference type="RefSeq" id="WP_312550117.1">
    <property type="nucleotide sequence ID" value="NZ_JBHRVV010000001.1"/>
</dbReference>
<comment type="caution">
    <text evidence="2">The sequence shown here is derived from an EMBL/GenBank/DDBJ whole genome shotgun (WGS) entry which is preliminary data.</text>
</comment>
<evidence type="ECO:0000313" key="3">
    <source>
        <dbReference type="Proteomes" id="UP001595665"/>
    </source>
</evidence>